<evidence type="ECO:0000313" key="3">
    <source>
        <dbReference type="Proteomes" id="UP000599523"/>
    </source>
</evidence>
<comment type="caution">
    <text evidence="2">The sequence shown here is derived from an EMBL/GenBank/DDBJ whole genome shotgun (WGS) entry which is preliminary data.</text>
</comment>
<feature type="chain" id="PRO_5036718477" description="Dihydrodipicolinate reductase" evidence="1">
    <location>
        <begin position="25"/>
        <end position="124"/>
    </location>
</feature>
<evidence type="ECO:0000256" key="1">
    <source>
        <dbReference type="SAM" id="SignalP"/>
    </source>
</evidence>
<organism evidence="2 3">
    <name type="scientific">Azoarcus taiwanensis</name>
    <dbReference type="NCBI Taxonomy" id="666964"/>
    <lineage>
        <taxon>Bacteria</taxon>
        <taxon>Pseudomonadati</taxon>
        <taxon>Pseudomonadota</taxon>
        <taxon>Betaproteobacteria</taxon>
        <taxon>Rhodocyclales</taxon>
        <taxon>Zoogloeaceae</taxon>
        <taxon>Azoarcus</taxon>
    </lineage>
</organism>
<keyword evidence="3" id="KW-1185">Reference proteome</keyword>
<reference evidence="2" key="1">
    <citation type="submission" date="2019-12" db="EMBL/GenBank/DDBJ databases">
        <title>Comparative genomics gives insights into the taxonomy of the Azoarcus-Aromatoleum group and reveals separate origins of nif in the plant-associated Azoarcus and non-plant-associated Aromatoleum sub-groups.</title>
        <authorList>
            <person name="Lafos M."/>
            <person name="Maluk M."/>
            <person name="Batista M."/>
            <person name="Junghare M."/>
            <person name="Carmona M."/>
            <person name="Faoro H."/>
            <person name="Cruz L.M."/>
            <person name="Battistoni F."/>
            <person name="De Souza E."/>
            <person name="Pedrosa F."/>
            <person name="Chen W.-M."/>
            <person name="Poole P.S."/>
            <person name="Dixon R.A."/>
            <person name="James E.K."/>
        </authorList>
    </citation>
    <scope>NUCLEOTIDE SEQUENCE</scope>
    <source>
        <strain evidence="2">NSC3</strain>
    </source>
</reference>
<feature type="signal peptide" evidence="1">
    <location>
        <begin position="1"/>
        <end position="24"/>
    </location>
</feature>
<dbReference type="Proteomes" id="UP000599523">
    <property type="component" value="Unassembled WGS sequence"/>
</dbReference>
<protein>
    <recommendedName>
        <fullName evidence="4">Dihydrodipicolinate reductase</fullName>
    </recommendedName>
</protein>
<evidence type="ECO:0000313" key="2">
    <source>
        <dbReference type="EMBL" id="NMG01573.1"/>
    </source>
</evidence>
<name>A0A972F5K9_9RHOO</name>
<keyword evidence="1" id="KW-0732">Signal</keyword>
<evidence type="ECO:0008006" key="4">
    <source>
        <dbReference type="Google" id="ProtNLM"/>
    </source>
</evidence>
<accession>A0A972F5K9</accession>
<dbReference type="AlphaFoldDB" id="A0A972F5K9"/>
<gene>
    <name evidence="2" type="ORF">GPA21_01110</name>
</gene>
<dbReference type="EMBL" id="WTVM01000004">
    <property type="protein sequence ID" value="NMG01573.1"/>
    <property type="molecule type" value="Genomic_DNA"/>
</dbReference>
<proteinExistence type="predicted"/>
<dbReference type="RefSeq" id="WP_168986370.1">
    <property type="nucleotide sequence ID" value="NZ_CAWPHM010000275.1"/>
</dbReference>
<sequence length="124" mass="13664">MKFRKLPILTAAVSLILVATPLHAQPAEAESLSERLAGATFQGIYIRAGTPYTLNFGRDGNLSDSAGRTGRWWVNDEGEYCREWEDGPMAGVETCMEMIFHLNKVAIYSGEDKVLEGEIITPAE</sequence>